<evidence type="ECO:0000256" key="1">
    <source>
        <dbReference type="ARBA" id="ARBA00022679"/>
    </source>
</evidence>
<keyword evidence="2" id="KW-0012">Acyltransferase</keyword>
<dbReference type="Gene3D" id="3.40.630.30">
    <property type="match status" value="2"/>
</dbReference>
<dbReference type="OrthoDB" id="4228396at2"/>
<dbReference type="GO" id="GO:0016747">
    <property type="term" value="F:acyltransferase activity, transferring groups other than amino-acyl groups"/>
    <property type="evidence" value="ECO:0007669"/>
    <property type="project" value="InterPro"/>
</dbReference>
<dbReference type="PANTHER" id="PTHR43420">
    <property type="entry name" value="ACETYLTRANSFERASE"/>
    <property type="match status" value="1"/>
</dbReference>
<feature type="domain" description="N-acetyltransferase" evidence="3">
    <location>
        <begin position="156"/>
        <end position="286"/>
    </location>
</feature>
<dbReference type="PANTHER" id="PTHR43420:SF44">
    <property type="entry name" value="ACETYLTRANSFERASE YPEA"/>
    <property type="match status" value="1"/>
</dbReference>
<dbReference type="InterPro" id="IPR016181">
    <property type="entry name" value="Acyl_CoA_acyltransferase"/>
</dbReference>
<evidence type="ECO:0000313" key="5">
    <source>
        <dbReference type="Proteomes" id="UP000391834"/>
    </source>
</evidence>
<keyword evidence="5" id="KW-1185">Reference proteome</keyword>
<keyword evidence="1 4" id="KW-0808">Transferase</keyword>
<reference evidence="4 5" key="1">
    <citation type="submission" date="2019-10" db="EMBL/GenBank/DDBJ databases">
        <title>Prolixibacter strains distinguished by the presence of nitrate reductase genes were adept at nitrate-dependent anaerobic corrosion of metallic iron and carbon steel.</title>
        <authorList>
            <person name="Iino T."/>
            <person name="Shono N."/>
            <person name="Ito K."/>
            <person name="Nakamura R."/>
            <person name="Sueoka K."/>
            <person name="Harayama S."/>
            <person name="Ohkuma M."/>
        </authorList>
    </citation>
    <scope>NUCLEOTIDE SEQUENCE [LARGE SCALE GENOMIC DNA]</scope>
    <source>
        <strain evidence="4 5">JCM 13498</strain>
    </source>
</reference>
<dbReference type="AlphaFoldDB" id="A0A5M4B5B1"/>
<dbReference type="CDD" id="cd04301">
    <property type="entry name" value="NAT_SF"/>
    <property type="match status" value="1"/>
</dbReference>
<sequence length="286" mass="32048">MEITFRSLEQVAFDELFNAFHSAFADYEISISKEELRLMLVRRGFDASLSVGAFDGDRLVSFILNGTGTFQGLPTAYDTGTGTAKSYRGQGLVTRLFNESLPALREAGIKQYLLEVLQNNDKAISLYKRLGFEVTRSFHYYRQSQSQLTLPPKALLEGFSLQETSLPADDIAESFADFHPSWQNTIEAFHRNPETFYCVTCCHEGIPVGYGISEFETGDISWLSVDKRHRRIGIGTALLKSLLEKITTEQAKVVNTASDAESLNAFLEVCGFPLGGKQYEMIQNFK</sequence>
<comment type="caution">
    <text evidence="4">The sequence shown here is derived from an EMBL/GenBank/DDBJ whole genome shotgun (WGS) entry which is preliminary data.</text>
</comment>
<protein>
    <submittedName>
        <fullName evidence="4">Acetyltransferase</fullName>
    </submittedName>
</protein>
<dbReference type="EMBL" id="BLAX01000001">
    <property type="protein sequence ID" value="GET35053.1"/>
    <property type="molecule type" value="Genomic_DNA"/>
</dbReference>
<dbReference type="InterPro" id="IPR000182">
    <property type="entry name" value="GNAT_dom"/>
</dbReference>
<dbReference type="Pfam" id="PF00583">
    <property type="entry name" value="Acetyltransf_1"/>
    <property type="match status" value="2"/>
</dbReference>
<dbReference type="InterPro" id="IPR050680">
    <property type="entry name" value="YpeA/RimI_acetyltransf"/>
</dbReference>
<gene>
    <name evidence="4" type="ORF">PbJCM13498_39160</name>
</gene>
<accession>A0A5M4B5B1</accession>
<dbReference type="Proteomes" id="UP000391834">
    <property type="component" value="Unassembled WGS sequence"/>
</dbReference>
<evidence type="ECO:0000313" key="4">
    <source>
        <dbReference type="EMBL" id="GET35053.1"/>
    </source>
</evidence>
<feature type="domain" description="N-acetyltransferase" evidence="3">
    <location>
        <begin position="3"/>
        <end position="157"/>
    </location>
</feature>
<organism evidence="4 5">
    <name type="scientific">Prolixibacter bellariivorans</name>
    <dbReference type="NCBI Taxonomy" id="314319"/>
    <lineage>
        <taxon>Bacteria</taxon>
        <taxon>Pseudomonadati</taxon>
        <taxon>Bacteroidota</taxon>
        <taxon>Bacteroidia</taxon>
        <taxon>Marinilabiliales</taxon>
        <taxon>Prolixibacteraceae</taxon>
        <taxon>Prolixibacter</taxon>
    </lineage>
</organism>
<dbReference type="PROSITE" id="PS51186">
    <property type="entry name" value="GNAT"/>
    <property type="match status" value="2"/>
</dbReference>
<name>A0A5M4B5B1_9BACT</name>
<dbReference type="RefSeq" id="WP_025865495.1">
    <property type="nucleotide sequence ID" value="NZ_BLAX01000001.1"/>
</dbReference>
<proteinExistence type="predicted"/>
<evidence type="ECO:0000259" key="3">
    <source>
        <dbReference type="PROSITE" id="PS51186"/>
    </source>
</evidence>
<dbReference type="SUPFAM" id="SSF55729">
    <property type="entry name" value="Acyl-CoA N-acyltransferases (Nat)"/>
    <property type="match status" value="2"/>
</dbReference>
<evidence type="ECO:0000256" key="2">
    <source>
        <dbReference type="ARBA" id="ARBA00023315"/>
    </source>
</evidence>